<feature type="compositionally biased region" description="Polar residues" evidence="1">
    <location>
        <begin position="181"/>
        <end position="198"/>
    </location>
</feature>
<accession>A0A165A0K8</accession>
<dbReference type="GeneID" id="28896471"/>
<feature type="compositionally biased region" description="Basic and acidic residues" evidence="1">
    <location>
        <begin position="209"/>
        <end position="224"/>
    </location>
</feature>
<dbReference type="Proteomes" id="UP000076632">
    <property type="component" value="Unassembled WGS sequence"/>
</dbReference>
<feature type="compositionally biased region" description="Polar residues" evidence="1">
    <location>
        <begin position="319"/>
        <end position="331"/>
    </location>
</feature>
<name>A0A165A0K8_XYLHT</name>
<evidence type="ECO:0000313" key="2">
    <source>
        <dbReference type="EMBL" id="KZF19783.1"/>
    </source>
</evidence>
<dbReference type="AlphaFoldDB" id="A0A165A0K8"/>
<dbReference type="PANTHER" id="PTHR42023">
    <property type="entry name" value="BHLH DOMAIN-CONTAINING PROTEIN"/>
    <property type="match status" value="1"/>
</dbReference>
<keyword evidence="3" id="KW-1185">Reference proteome</keyword>
<proteinExistence type="predicted"/>
<feature type="compositionally biased region" description="Low complexity" evidence="1">
    <location>
        <begin position="120"/>
        <end position="135"/>
    </location>
</feature>
<evidence type="ECO:0000256" key="1">
    <source>
        <dbReference type="SAM" id="MobiDB-lite"/>
    </source>
</evidence>
<evidence type="ECO:0000313" key="3">
    <source>
        <dbReference type="Proteomes" id="UP000076632"/>
    </source>
</evidence>
<dbReference type="PANTHER" id="PTHR42023:SF1">
    <property type="entry name" value="BHLH DOMAIN-CONTAINING PROTEIN"/>
    <property type="match status" value="1"/>
</dbReference>
<dbReference type="RefSeq" id="XP_018185338.1">
    <property type="nucleotide sequence ID" value="XM_018331334.1"/>
</dbReference>
<feature type="compositionally biased region" description="Polar residues" evidence="1">
    <location>
        <begin position="88"/>
        <end position="105"/>
    </location>
</feature>
<feature type="region of interest" description="Disordered" evidence="1">
    <location>
        <begin position="88"/>
        <end position="236"/>
    </location>
</feature>
<feature type="compositionally biased region" description="Low complexity" evidence="1">
    <location>
        <begin position="154"/>
        <end position="174"/>
    </location>
</feature>
<feature type="region of interest" description="Disordered" evidence="1">
    <location>
        <begin position="248"/>
        <end position="402"/>
    </location>
</feature>
<feature type="compositionally biased region" description="Polar residues" evidence="1">
    <location>
        <begin position="226"/>
        <end position="236"/>
    </location>
</feature>
<organism evidence="2 3">
    <name type="scientific">Xylona heveae (strain CBS 132557 / TC161)</name>
    <dbReference type="NCBI Taxonomy" id="1328760"/>
    <lineage>
        <taxon>Eukaryota</taxon>
        <taxon>Fungi</taxon>
        <taxon>Dikarya</taxon>
        <taxon>Ascomycota</taxon>
        <taxon>Pezizomycotina</taxon>
        <taxon>Xylonomycetes</taxon>
        <taxon>Xylonales</taxon>
        <taxon>Xylonaceae</taxon>
        <taxon>Xylona</taxon>
    </lineage>
</organism>
<dbReference type="EMBL" id="KV407465">
    <property type="protein sequence ID" value="KZF19783.1"/>
    <property type="molecule type" value="Genomic_DNA"/>
</dbReference>
<feature type="region of interest" description="Disordered" evidence="1">
    <location>
        <begin position="490"/>
        <end position="535"/>
    </location>
</feature>
<gene>
    <name evidence="2" type="ORF">L228DRAFT_241535</name>
</gene>
<dbReference type="InParanoid" id="A0A165A0K8"/>
<sequence length="628" mass="69188">MWKRLQLAHRPKEQIIGDPVLVTSTFDEKSLQQLPNVAHIHHGRCVSAKPTFVTSDNSDALLRELPPLPSAESHEMLIQWPSNVESTATASPLTPVSERIGNSPQFALPYLGQNSREEPGSTSSFSLSSPSQISPPQTPVRNFSRRSPYLGDESSISPGSPSNWSSPSSSPAIDRSSRRSTFPSGSNRFDQELFTGNESAPLDISQEIIEPRPRYSLDQVEMKEPGSSSRAPSSQAIEAVQKWMRARSKLKDVTEPSKYTIERPNAVTSRGGPAVRDGHPAARRAASASAALQNSLPATKPLTISPRNMRRPSPPLSAISETSTITLSANKAKSEPSFELPDEVEDQIKPTVPLKVGRNSPPRIYTSINRHGPRVTSPSSPEEDFSTTSSPLSNNISWDKPLPNLINERPGELSLKSPVPTDQHNFKSAMQEINFQPHLVSRFSATTYASTAASQSLPSSPILPSFTGQWNPQTQSSIMDRSRPLPSSAITNARATTRKPAPSRVPGALGETINVNKQRRNSKSLPQSPPEKESVDRITRLQAQLDTLRYRRENIQKIVRDWTISVPAGTIAASRDEMRVMVDRLKAEMAEIGLEEHELGIKLHRAWKRKDESEPAEPTSLWIRRVTS</sequence>
<feature type="compositionally biased region" description="Polar residues" evidence="1">
    <location>
        <begin position="376"/>
        <end position="397"/>
    </location>
</feature>
<protein>
    <submittedName>
        <fullName evidence="2">Uncharacterized protein</fullName>
    </submittedName>
</protein>
<dbReference type="OrthoDB" id="4507572at2759"/>
<reference evidence="2 3" key="1">
    <citation type="journal article" date="2016" name="Fungal Biol.">
        <title>The genome of Xylona heveae provides a window into fungal endophytism.</title>
        <authorList>
            <person name="Gazis R."/>
            <person name="Kuo A."/>
            <person name="Riley R."/>
            <person name="LaButti K."/>
            <person name="Lipzen A."/>
            <person name="Lin J."/>
            <person name="Amirebrahimi M."/>
            <person name="Hesse C.N."/>
            <person name="Spatafora J.W."/>
            <person name="Henrissat B."/>
            <person name="Hainaut M."/>
            <person name="Grigoriev I.V."/>
            <person name="Hibbett D.S."/>
        </authorList>
    </citation>
    <scope>NUCLEOTIDE SEQUENCE [LARGE SCALE GENOMIC DNA]</scope>
    <source>
        <strain evidence="2 3">TC161</strain>
    </source>
</reference>